<dbReference type="EMBL" id="DAKRPA010000001">
    <property type="protein sequence ID" value="DBA05253.1"/>
    <property type="molecule type" value="Genomic_DNA"/>
</dbReference>
<gene>
    <name evidence="3" type="ORF">N0F65_007415</name>
</gene>
<keyword evidence="2" id="KW-0732">Signal</keyword>
<evidence type="ECO:0000313" key="4">
    <source>
        <dbReference type="Proteomes" id="UP001146120"/>
    </source>
</evidence>
<feature type="signal peptide" evidence="2">
    <location>
        <begin position="1"/>
        <end position="20"/>
    </location>
</feature>
<name>A0AAV2ZM02_9STRA</name>
<comment type="caution">
    <text evidence="3">The sequence shown here is derived from an EMBL/GenBank/DDBJ whole genome shotgun (WGS) entry which is preliminary data.</text>
</comment>
<reference evidence="3" key="1">
    <citation type="submission" date="2022-11" db="EMBL/GenBank/DDBJ databases">
        <authorList>
            <person name="Morgan W.R."/>
            <person name="Tartar A."/>
        </authorList>
    </citation>
    <scope>NUCLEOTIDE SEQUENCE</scope>
    <source>
        <strain evidence="3">ARSEF 373</strain>
    </source>
</reference>
<evidence type="ECO:0000313" key="3">
    <source>
        <dbReference type="EMBL" id="DBA05253.1"/>
    </source>
</evidence>
<keyword evidence="4" id="KW-1185">Reference proteome</keyword>
<feature type="chain" id="PRO_5043741230" evidence="2">
    <location>
        <begin position="21"/>
        <end position="1389"/>
    </location>
</feature>
<organism evidence="3 4">
    <name type="scientific">Lagenidium giganteum</name>
    <dbReference type="NCBI Taxonomy" id="4803"/>
    <lineage>
        <taxon>Eukaryota</taxon>
        <taxon>Sar</taxon>
        <taxon>Stramenopiles</taxon>
        <taxon>Oomycota</taxon>
        <taxon>Peronosporomycetes</taxon>
        <taxon>Pythiales</taxon>
        <taxon>Pythiaceae</taxon>
    </lineage>
</organism>
<accession>A0AAV2ZM02</accession>
<proteinExistence type="predicted"/>
<evidence type="ECO:0000256" key="1">
    <source>
        <dbReference type="SAM" id="MobiDB-lite"/>
    </source>
</evidence>
<reference evidence="3" key="2">
    <citation type="journal article" date="2023" name="Microbiol Resour">
        <title>Decontamination and Annotation of the Draft Genome Sequence of the Oomycete Lagenidium giganteum ARSEF 373.</title>
        <authorList>
            <person name="Morgan W.R."/>
            <person name="Tartar A."/>
        </authorList>
    </citation>
    <scope>NUCLEOTIDE SEQUENCE</scope>
    <source>
        <strain evidence="3">ARSEF 373</strain>
    </source>
</reference>
<feature type="compositionally biased region" description="Pro residues" evidence="1">
    <location>
        <begin position="1005"/>
        <end position="1143"/>
    </location>
</feature>
<sequence>MTLAVRAMMIWMVLVAVATSQPTDSVQELRMAAPNIAGMLFPDNSQRVVFGTSPLSTLLSTSYTTLPTLSSCPDAFCLNIVTTSTFVLDPLVLDRYEALYPVNSQTFDPLSPNMVRPMLQGSADGSAKTLWQFSTTDPVNRPISLLLVFKQQSQRASRKDQLLIHITANPTSENSVATTVEIFNRYGNQQVRHKVTLIDKQTFQIALTITMNSAAFDAVISNSNPPVLARTTPVTPISWTYAAGPCLDCTARLFECTVQQVNTNQCNFETSNATLIECLRTTAGLNHVAFSQMLSGDVGSTTSLKSPLSTCFTAMMLQAMSNQDSAYDHITSQFNVTSVIQTCAPHLSLASWKAILAFMSCYGQHKCPINTPASSSVATYVNVIAGQQILLVPTGDQISVTITPPTNTDLTNNQAFVGTVDELRSLLQNTILEGASVVNVAASELVPGKTRLAIDYVQYGGSLPDIAGAGVTTVSSVLPQLLFQGSSRKVFWDSLQASLMSAISAASARKQQCASCVNMNLAGGQLSSFLPAFVSNLTQSQGVTTINQGTGVDFSSVIETVTHGLTVATWRPFGRYLICLMMNGCLVSALDIPGLTQETFVILEDPYEFITASVESVVTISGSSAWGSQLTVQSSTAVLDNSTGYGEFKQALQTFINQVEIGGGIVDVSEMPYDGADGTKKLKVMYRDYYGTMPVLSGNDLVSISRTPARSYFQALGGSPSWTQLSDQLSAFVSSQGWQQPTPTPSPAPVSPAVTRVLSGNCASCGLGLYECTLDSVGSGACSFSSTTSLFMACLSGQLPASKFSQLLSGGLVIPYDVHDVLATCFSAVEEVDSSSGASIEEMNWYKASEGLACFEGLKCPFGPLGSAIANSEMAVITSTATTMAWWITSDHFTAQFVIIVAGGEKTTDAFTDLTDKNDIAALVAAKLPTSVEFTVNVILFPAQNAVEVDITCRYLYAPDFQMYMLIDGERKSSVATTRGEFKLDVIALDSSTVQTLSVPAPATPAPVVPASNTPPPVVPEPDTPAPVAPAPDTPAPVAPSPDTPAPVAPAPDTPIPVAPTPDTPAPVAPAPDTPPPVVPEPDTPAPVAPTPDTPAPVAPSPDTPAPVAPAPDTPVPVAPTPDTPAPDTPAPVAPAPDTPAPVTPSVTRVLSGSCASCGLALYECIAETLASGACSYLSANAATVSCLARELPATTFTQLLSGALGAPYDVLSALTTCFSEVEDTDVSSGLGMEETNWYKASEGLACFEGFKCPFGPLDSSIANNEMVVIKSTATVMKWWITSDHFTAKFAISVAGFDIETDPFTDLTDKNDIVALVAVKLPPSVEFTVNVIPFPAQNAVEVDITCHYLYAADLEIYMVIDGALKSPVDSTLGGFSLDVMALDTSAVVM</sequence>
<protein>
    <submittedName>
        <fullName evidence="3">Uncharacterized protein</fullName>
    </submittedName>
</protein>
<dbReference type="Proteomes" id="UP001146120">
    <property type="component" value="Unassembled WGS sequence"/>
</dbReference>
<feature type="region of interest" description="Disordered" evidence="1">
    <location>
        <begin position="1005"/>
        <end position="1146"/>
    </location>
</feature>
<evidence type="ECO:0000256" key="2">
    <source>
        <dbReference type="SAM" id="SignalP"/>
    </source>
</evidence>